<gene>
    <name evidence="1" type="ORF">BpHYR1_015325</name>
</gene>
<protein>
    <submittedName>
        <fullName evidence="1">Uncharacterized protein</fullName>
    </submittedName>
</protein>
<dbReference type="AlphaFoldDB" id="A0A3M7RGM9"/>
<accession>A0A3M7RGM9</accession>
<organism evidence="1 2">
    <name type="scientific">Brachionus plicatilis</name>
    <name type="common">Marine rotifer</name>
    <name type="synonym">Brachionus muelleri</name>
    <dbReference type="NCBI Taxonomy" id="10195"/>
    <lineage>
        <taxon>Eukaryota</taxon>
        <taxon>Metazoa</taxon>
        <taxon>Spiralia</taxon>
        <taxon>Gnathifera</taxon>
        <taxon>Rotifera</taxon>
        <taxon>Eurotatoria</taxon>
        <taxon>Monogononta</taxon>
        <taxon>Pseudotrocha</taxon>
        <taxon>Ploima</taxon>
        <taxon>Brachionidae</taxon>
        <taxon>Brachionus</taxon>
    </lineage>
</organism>
<proteinExistence type="predicted"/>
<keyword evidence="2" id="KW-1185">Reference proteome</keyword>
<evidence type="ECO:0000313" key="1">
    <source>
        <dbReference type="EMBL" id="RNA22405.1"/>
    </source>
</evidence>
<dbReference type="EMBL" id="REGN01003465">
    <property type="protein sequence ID" value="RNA22405.1"/>
    <property type="molecule type" value="Genomic_DNA"/>
</dbReference>
<reference evidence="1 2" key="1">
    <citation type="journal article" date="2018" name="Sci. Rep.">
        <title>Genomic signatures of local adaptation to the degree of environmental predictability in rotifers.</title>
        <authorList>
            <person name="Franch-Gras L."/>
            <person name="Hahn C."/>
            <person name="Garcia-Roger E.M."/>
            <person name="Carmona M.J."/>
            <person name="Serra M."/>
            <person name="Gomez A."/>
        </authorList>
    </citation>
    <scope>NUCLEOTIDE SEQUENCE [LARGE SCALE GENOMIC DNA]</scope>
    <source>
        <strain evidence="1">HYR1</strain>
    </source>
</reference>
<sequence length="99" mass="11812">MRFLDNCSWMRITFSVPRVMKYPPGSSGHSFILANSGSLLSYKLHLFDLSIMGSRPMTKLLRMTLWLPRFFKNAYFIKFQKFFLYMNGDNEIFRIDFSF</sequence>
<name>A0A3M7RGM9_BRAPC</name>
<comment type="caution">
    <text evidence="1">The sequence shown here is derived from an EMBL/GenBank/DDBJ whole genome shotgun (WGS) entry which is preliminary data.</text>
</comment>
<evidence type="ECO:0000313" key="2">
    <source>
        <dbReference type="Proteomes" id="UP000276133"/>
    </source>
</evidence>
<dbReference type="Proteomes" id="UP000276133">
    <property type="component" value="Unassembled WGS sequence"/>
</dbReference>